<protein>
    <submittedName>
        <fullName evidence="1">Uncharacterized protein</fullName>
    </submittedName>
</protein>
<dbReference type="Proteomes" id="UP000306319">
    <property type="component" value="Unassembled WGS sequence"/>
</dbReference>
<accession>A0AC61RN62</accession>
<dbReference type="EMBL" id="SRYB01000001">
    <property type="protein sequence ID" value="TGY80989.1"/>
    <property type="molecule type" value="Genomic_DNA"/>
</dbReference>
<gene>
    <name evidence="1" type="ORF">E5331_01000</name>
</gene>
<evidence type="ECO:0000313" key="2">
    <source>
        <dbReference type="Proteomes" id="UP000306319"/>
    </source>
</evidence>
<proteinExistence type="predicted"/>
<organism evidence="1 2">
    <name type="scientific">Lepagella muris</name>
    <dbReference type="NCBI Taxonomy" id="3032870"/>
    <lineage>
        <taxon>Bacteria</taxon>
        <taxon>Pseudomonadati</taxon>
        <taxon>Bacteroidota</taxon>
        <taxon>Bacteroidia</taxon>
        <taxon>Bacteroidales</taxon>
        <taxon>Muribaculaceae</taxon>
        <taxon>Lepagella</taxon>
    </lineage>
</organism>
<evidence type="ECO:0000313" key="1">
    <source>
        <dbReference type="EMBL" id="TGY80989.1"/>
    </source>
</evidence>
<comment type="caution">
    <text evidence="1">The sequence shown here is derived from an EMBL/GenBank/DDBJ whole genome shotgun (WGS) entry which is preliminary data.</text>
</comment>
<name>A0AC61RN62_9BACT</name>
<sequence length="140" mass="16156">MASKKKPAIHLFANEQFPRRLWIVKDAPYSWVKERFKGINGNEITEYTKDEAKAVTYPEIQYLQSKEYGILIVILDNQMSVADCAHEAGHFVLSLYQAIGEDVSVNHQETFCYLLGYATDCLNQVIKNRYRPMFDGSQEL</sequence>
<keyword evidence="2" id="KW-1185">Reference proteome</keyword>
<reference evidence="1" key="1">
    <citation type="submission" date="2019-04" db="EMBL/GenBank/DDBJ databases">
        <title>Microbes associate with the intestines of laboratory mice.</title>
        <authorList>
            <person name="Navarre W."/>
            <person name="Wong E."/>
            <person name="Huang K."/>
            <person name="Tropini C."/>
            <person name="Ng K."/>
            <person name="Yu B."/>
        </authorList>
    </citation>
    <scope>NUCLEOTIDE SEQUENCE</scope>
    <source>
        <strain evidence="1">NM04_E33</strain>
    </source>
</reference>